<protein>
    <submittedName>
        <fullName evidence="1">Uncharacterized protein</fullName>
    </submittedName>
</protein>
<sequence length="155" mass="17857">MLSLCWCFTTGFKQANTQPSETDLKTKRPIEVMDCRRIFTFMGGLAVCVAMKDFFHQIHGETSRERPGDLTDGTDVFRTSIARIDDEDPIDKFRELKNAGKELQLSPLNQDITIDRINIPPDQRKSENHQQPKILDMMGLRRTLSKFLKPKTNPM</sequence>
<accession>A0A5B0M086</accession>
<dbReference type="EMBL" id="VSWC01000183">
    <property type="protein sequence ID" value="KAA1069739.1"/>
    <property type="molecule type" value="Genomic_DNA"/>
</dbReference>
<proteinExistence type="predicted"/>
<dbReference type="AlphaFoldDB" id="A0A5B0M086"/>
<reference evidence="1 2" key="1">
    <citation type="submission" date="2019-05" db="EMBL/GenBank/DDBJ databases">
        <title>Emergence of the Ug99 lineage of the wheat stem rust pathogen through somatic hybridization.</title>
        <authorList>
            <person name="Li F."/>
            <person name="Upadhyaya N.M."/>
            <person name="Sperschneider J."/>
            <person name="Matny O."/>
            <person name="Nguyen-Phuc H."/>
            <person name="Mago R."/>
            <person name="Raley C."/>
            <person name="Miller M.E."/>
            <person name="Silverstein K.A.T."/>
            <person name="Henningsen E."/>
            <person name="Hirsch C.D."/>
            <person name="Visser B."/>
            <person name="Pretorius Z.A."/>
            <person name="Steffenson B.J."/>
            <person name="Schwessinger B."/>
            <person name="Dodds P.N."/>
            <person name="Figueroa M."/>
        </authorList>
    </citation>
    <scope>NUCLEOTIDE SEQUENCE [LARGE SCALE GENOMIC DNA]</scope>
    <source>
        <strain evidence="1">21-0</strain>
    </source>
</reference>
<keyword evidence="2" id="KW-1185">Reference proteome</keyword>
<evidence type="ECO:0000313" key="1">
    <source>
        <dbReference type="EMBL" id="KAA1069739.1"/>
    </source>
</evidence>
<gene>
    <name evidence="1" type="ORF">PGT21_032463</name>
</gene>
<name>A0A5B0M086_PUCGR</name>
<dbReference type="Proteomes" id="UP000324748">
    <property type="component" value="Unassembled WGS sequence"/>
</dbReference>
<organism evidence="1 2">
    <name type="scientific">Puccinia graminis f. sp. tritici</name>
    <dbReference type="NCBI Taxonomy" id="56615"/>
    <lineage>
        <taxon>Eukaryota</taxon>
        <taxon>Fungi</taxon>
        <taxon>Dikarya</taxon>
        <taxon>Basidiomycota</taxon>
        <taxon>Pucciniomycotina</taxon>
        <taxon>Pucciniomycetes</taxon>
        <taxon>Pucciniales</taxon>
        <taxon>Pucciniaceae</taxon>
        <taxon>Puccinia</taxon>
    </lineage>
</organism>
<comment type="caution">
    <text evidence="1">The sequence shown here is derived from an EMBL/GenBank/DDBJ whole genome shotgun (WGS) entry which is preliminary data.</text>
</comment>
<evidence type="ECO:0000313" key="2">
    <source>
        <dbReference type="Proteomes" id="UP000324748"/>
    </source>
</evidence>